<organism evidence="1 2">
    <name type="scientific">Paraburkholderia atlantica</name>
    <dbReference type="NCBI Taxonomy" id="2654982"/>
    <lineage>
        <taxon>Bacteria</taxon>
        <taxon>Pseudomonadati</taxon>
        <taxon>Pseudomonadota</taxon>
        <taxon>Betaproteobacteria</taxon>
        <taxon>Burkholderiales</taxon>
        <taxon>Burkholderiaceae</taxon>
        <taxon>Paraburkholderia</taxon>
    </lineage>
</organism>
<dbReference type="EMBL" id="JACHDD010000002">
    <property type="protein sequence ID" value="MBB5423123.1"/>
    <property type="molecule type" value="Genomic_DNA"/>
</dbReference>
<proteinExistence type="predicted"/>
<dbReference type="RefSeq" id="WP_260185328.1">
    <property type="nucleotide sequence ID" value="NZ_JACHDD010000002.1"/>
</dbReference>
<name>A0A7W8Q4F0_PARAM</name>
<dbReference type="AlphaFoldDB" id="A0A7W8Q4F0"/>
<evidence type="ECO:0000313" key="1">
    <source>
        <dbReference type="EMBL" id="MBB5423123.1"/>
    </source>
</evidence>
<comment type="caution">
    <text evidence="1">The sequence shown here is derived from an EMBL/GenBank/DDBJ whole genome shotgun (WGS) entry which is preliminary data.</text>
</comment>
<evidence type="ECO:0000313" key="2">
    <source>
        <dbReference type="Proteomes" id="UP000592780"/>
    </source>
</evidence>
<sequence>MSDVAPDESGLASALAEALVRTRTHAQGPVQEEAFGILGS</sequence>
<accession>A0A7W8Q4F0</accession>
<dbReference type="Proteomes" id="UP000592780">
    <property type="component" value="Unassembled WGS sequence"/>
</dbReference>
<gene>
    <name evidence="1" type="ORF">HDG40_001265</name>
</gene>
<reference evidence="1 2" key="1">
    <citation type="submission" date="2020-08" db="EMBL/GenBank/DDBJ databases">
        <title>Genomic Encyclopedia of Type Strains, Phase IV (KMG-V): Genome sequencing to study the core and pangenomes of soil and plant-associated prokaryotes.</title>
        <authorList>
            <person name="Whitman W."/>
        </authorList>
    </citation>
    <scope>NUCLEOTIDE SEQUENCE [LARGE SCALE GENOMIC DNA]</scope>
    <source>
        <strain evidence="1 2">JPY158</strain>
    </source>
</reference>
<protein>
    <submittedName>
        <fullName evidence="1">Uncharacterized protein</fullName>
    </submittedName>
</protein>
<keyword evidence="2" id="KW-1185">Reference proteome</keyword>